<comment type="caution">
    <text evidence="2">The sequence shown here is derived from an EMBL/GenBank/DDBJ whole genome shotgun (WGS) entry which is preliminary data.</text>
</comment>
<keyword evidence="3" id="KW-1185">Reference proteome</keyword>
<evidence type="ECO:0000313" key="3">
    <source>
        <dbReference type="Proteomes" id="UP001451303"/>
    </source>
</evidence>
<protein>
    <submittedName>
        <fullName evidence="2">Uncharacterized protein</fullName>
    </submittedName>
</protein>
<name>A0ABR3DBZ0_NEUIN</name>
<feature type="region of interest" description="Disordered" evidence="1">
    <location>
        <begin position="211"/>
        <end position="231"/>
    </location>
</feature>
<evidence type="ECO:0000256" key="1">
    <source>
        <dbReference type="SAM" id="MobiDB-lite"/>
    </source>
</evidence>
<sequence length="262" mass="29072">VHQKHEPTNEYALYHAVLLSTAEYLKRLFVVSEFEIHLEDNVAAIPRTLPSKAETLSYEQQHEAVLTKHGSLKLSIDHHAAQKDQLEHIQDQDWEQEQDHLTLLASLNKQTTSLLQTYSQSQANRKDEGDTDVLEQALVLGRIALVLASLLIAVSTAPGNSIVECRLAAHSKARAEVKVQEQTQVQREAAVALANMGVALVEQFDRTRDRRDLEEARRGGGGGGGGGVYARERGCGREREVRVERGEIEGVGKGNWKWEVSG</sequence>
<proteinExistence type="predicted"/>
<organism evidence="2 3">
    <name type="scientific">Neurospora intermedia</name>
    <dbReference type="NCBI Taxonomy" id="5142"/>
    <lineage>
        <taxon>Eukaryota</taxon>
        <taxon>Fungi</taxon>
        <taxon>Dikarya</taxon>
        <taxon>Ascomycota</taxon>
        <taxon>Pezizomycotina</taxon>
        <taxon>Sordariomycetes</taxon>
        <taxon>Sordariomycetidae</taxon>
        <taxon>Sordariales</taxon>
        <taxon>Sordariaceae</taxon>
        <taxon>Neurospora</taxon>
    </lineage>
</organism>
<reference evidence="2 3" key="1">
    <citation type="submission" date="2023-09" db="EMBL/GenBank/DDBJ databases">
        <title>Multi-omics analysis of a traditional fermented food reveals byproduct-associated fungal strains for waste-to-food upcycling.</title>
        <authorList>
            <consortium name="Lawrence Berkeley National Laboratory"/>
            <person name="Rekdal V.M."/>
            <person name="Villalobos-Escobedo J.M."/>
            <person name="Rodriguez-Valeron N."/>
            <person name="Garcia M.O."/>
            <person name="Vasquez D.P."/>
            <person name="Damayanti I."/>
            <person name="Sorensen P.M."/>
            <person name="Baidoo E.E."/>
            <person name="De Carvalho A.C."/>
            <person name="Riley R."/>
            <person name="Lipzen A."/>
            <person name="He G."/>
            <person name="Yan M."/>
            <person name="Haridas S."/>
            <person name="Daum C."/>
            <person name="Yoshinaga Y."/>
            <person name="Ng V."/>
            <person name="Grigoriev I.V."/>
            <person name="Munk R."/>
            <person name="Nuraida L."/>
            <person name="Wijaya C.H."/>
            <person name="Morales P.-C."/>
            <person name="Keasling J.D."/>
        </authorList>
    </citation>
    <scope>NUCLEOTIDE SEQUENCE [LARGE SCALE GENOMIC DNA]</scope>
    <source>
        <strain evidence="2 3">FGSC 2613</strain>
    </source>
</reference>
<dbReference type="Proteomes" id="UP001451303">
    <property type="component" value="Unassembled WGS sequence"/>
</dbReference>
<feature type="non-terminal residue" evidence="2">
    <location>
        <position position="1"/>
    </location>
</feature>
<evidence type="ECO:0000313" key="2">
    <source>
        <dbReference type="EMBL" id="KAL0470199.1"/>
    </source>
</evidence>
<feature type="compositionally biased region" description="Gly residues" evidence="1">
    <location>
        <begin position="219"/>
        <end position="228"/>
    </location>
</feature>
<gene>
    <name evidence="2" type="ORF">QR685DRAFT_587110</name>
</gene>
<accession>A0ABR3DBZ0</accession>
<dbReference type="EMBL" id="JAVLET010000004">
    <property type="protein sequence ID" value="KAL0470199.1"/>
    <property type="molecule type" value="Genomic_DNA"/>
</dbReference>